<dbReference type="Pfam" id="PF07748">
    <property type="entry name" value="Glyco_hydro_38C"/>
    <property type="match status" value="2"/>
</dbReference>
<organism evidence="7 8">
    <name type="scientific">Limnothrix redekei LRLZ20PSL1</name>
    <dbReference type="NCBI Taxonomy" id="3112953"/>
    <lineage>
        <taxon>Bacteria</taxon>
        <taxon>Bacillati</taxon>
        <taxon>Cyanobacteriota</taxon>
        <taxon>Cyanophyceae</taxon>
        <taxon>Pseudanabaenales</taxon>
        <taxon>Pseudanabaenaceae</taxon>
        <taxon>Limnothrix</taxon>
    </lineage>
</organism>
<dbReference type="GO" id="GO:0016787">
    <property type="term" value="F:hydrolase activity"/>
    <property type="evidence" value="ECO:0007669"/>
    <property type="project" value="UniProtKB-KW"/>
</dbReference>
<dbReference type="InterPro" id="IPR037094">
    <property type="entry name" value="Glyco_hydro_38_cen_sf"/>
</dbReference>
<dbReference type="Pfam" id="PF01074">
    <property type="entry name" value="Glyco_hydro_38N"/>
    <property type="match status" value="1"/>
</dbReference>
<keyword evidence="8" id="KW-1185">Reference proteome</keyword>
<dbReference type="InterPro" id="IPR015341">
    <property type="entry name" value="Glyco_hydro_38_cen"/>
</dbReference>
<dbReference type="InterPro" id="IPR011013">
    <property type="entry name" value="Gal_mutarotase_sf_dom"/>
</dbReference>
<dbReference type="PANTHER" id="PTHR46017:SF1">
    <property type="entry name" value="ALPHA-MANNOSIDASE 2C1"/>
    <property type="match status" value="1"/>
</dbReference>
<evidence type="ECO:0000313" key="7">
    <source>
        <dbReference type="EMBL" id="MFG3818426.1"/>
    </source>
</evidence>
<dbReference type="Pfam" id="PF09261">
    <property type="entry name" value="Alpha-mann_mid"/>
    <property type="match status" value="1"/>
</dbReference>
<dbReference type="InterPro" id="IPR011682">
    <property type="entry name" value="Glyco_hydro_38_C"/>
</dbReference>
<comment type="caution">
    <text evidence="7">The sequence shown here is derived from an EMBL/GenBank/DDBJ whole genome shotgun (WGS) entry which is preliminary data.</text>
</comment>
<evidence type="ECO:0000256" key="1">
    <source>
        <dbReference type="ARBA" id="ARBA00009792"/>
    </source>
</evidence>
<feature type="region of interest" description="Disordered" evidence="5">
    <location>
        <begin position="879"/>
        <end position="907"/>
    </location>
</feature>
<sequence length="1109" mass="123498">MTPQNSEPWQFSIDRLRSLTRYRCQTAWQGWRGELRLDWALDPDRWSRWPQMAVNDKGHIPVAAGRSTLWLAQRIVIPEYLAEPYPIAGLTLRLALGWWAEVAEIYLNGQFVQAGDLFDPACRRLLSAAAEPGMAFDLAIRLVSPGHDQGALVKAELIFETAALADRLDPGTLADELAVVAQFATLESPDRPDRASLDQAIGQIHWAALADRVAFEASLQRARQALVAAGWADWLKQRQIHAVGHAHLDMAWLWPVADTWDAADRTFRSVLQLQTEFPDLTFTHSSPALFEWLAADRPALMAQVRDRVAEGRWELAAGLWIEPDLNCISGESIARQILYGQQFALNHQGQWVADQPARIAWLPDTFGFCWQLPQLLRLGGIDIFATQKLRWNDTTRFPHEAITWESPDGSQVLGWMLPPIGTDADPLAIARYAVDWEQATGQTTSLWLPGLGDRGGGPTREMLEQWQRWSASPLFPQLGFGRVTDLGAKLAAIDTWPRWRDELYLEFHRGCYTTHLDQKLANRRCEGLLYEAELWWSLAEMAGLVTPELATAAFADLEQAWKRVLFNQFHDILPGTSIPEVYETVNGDWQVAEAGALAGRDRALNRWCAAIDLTQPPVAGASPVVIFNSLSWERSGVVELGLPPGSWRAVSDDGQPLLTQRSGPRGDRLLVQVNDCPGVGYQCLWLVPDAEPTMVDLQHLPSEPPILQNPWLRVTIDPITGNISSLFDIIQNCEILSGPGNELQAFRDAGQYWDAWNIDPAYETNALPPAQLLDWRWEESGPVRQVLRVRRQVGQSVITQDYVLESRSPLLQVRTTAQWQETQVLLKAVFPLSDEPDLATYEIPCGAIVRPTRPSTAAEQAKWEVPALRWADLAARLIADHPGPGRSAPDAAPDATTDRTPQIADPTPQDVAAWGVSLLTTGPHGFDAKPGQLRLSLLRSPCWPDPHSDRGIWEFTYAIYPHLGGWQGAQTVQRSAELQSPLLAYWVPAPAAEEAHLAEDSADPAIVPHWPTQATLLNLGCDHAQLMALTRHPQRADRWVLRLYESVGRAGQLHLTSDLPLTWGDRVNLLGDPLPDSTPTPAVTTPADPASTKAIKPWQICCLELDRLN</sequence>
<gene>
    <name evidence="7" type="ORF">VPK24_12315</name>
</gene>
<dbReference type="SUPFAM" id="SSF74650">
    <property type="entry name" value="Galactose mutarotase-like"/>
    <property type="match status" value="1"/>
</dbReference>
<evidence type="ECO:0000256" key="2">
    <source>
        <dbReference type="ARBA" id="ARBA00022723"/>
    </source>
</evidence>
<keyword evidence="3 7" id="KW-0378">Hydrolase</keyword>
<dbReference type="CDD" id="cd10789">
    <property type="entry name" value="GH38N_AMII_ER_cytosolic"/>
    <property type="match status" value="1"/>
</dbReference>
<comment type="similarity">
    <text evidence="1">Belongs to the glycosyl hydrolase 38 family.</text>
</comment>
<dbReference type="PANTHER" id="PTHR46017">
    <property type="entry name" value="ALPHA-MANNOSIDASE 2C1"/>
    <property type="match status" value="1"/>
</dbReference>
<dbReference type="Gene3D" id="3.20.110.10">
    <property type="entry name" value="Glycoside hydrolase 38, N terminal domain"/>
    <property type="match status" value="1"/>
</dbReference>
<dbReference type="InterPro" id="IPR011330">
    <property type="entry name" value="Glyco_hydro/deAcase_b/a-brl"/>
</dbReference>
<dbReference type="SUPFAM" id="SSF88688">
    <property type="entry name" value="Families 57/38 glycoside transferase middle domain"/>
    <property type="match status" value="1"/>
</dbReference>
<dbReference type="Gene3D" id="2.70.98.30">
    <property type="entry name" value="Golgi alpha-mannosidase II, domain 4"/>
    <property type="match status" value="1"/>
</dbReference>
<dbReference type="SMART" id="SM00872">
    <property type="entry name" value="Alpha-mann_mid"/>
    <property type="match status" value="1"/>
</dbReference>
<dbReference type="SUPFAM" id="SSF88713">
    <property type="entry name" value="Glycoside hydrolase/deacetylase"/>
    <property type="match status" value="1"/>
</dbReference>
<name>A0ABW7CBB0_9CYAN</name>
<evidence type="ECO:0000256" key="5">
    <source>
        <dbReference type="SAM" id="MobiDB-lite"/>
    </source>
</evidence>
<dbReference type="InterPro" id="IPR041147">
    <property type="entry name" value="GH38_C"/>
</dbReference>
<feature type="domain" description="Glycoside hydrolase family 38 central" evidence="6">
    <location>
        <begin position="506"/>
        <end position="589"/>
    </location>
</feature>
<evidence type="ECO:0000259" key="6">
    <source>
        <dbReference type="SMART" id="SM00872"/>
    </source>
</evidence>
<dbReference type="Gene3D" id="1.20.1270.50">
    <property type="entry name" value="Glycoside hydrolase family 38, central domain"/>
    <property type="match status" value="1"/>
</dbReference>
<dbReference type="RefSeq" id="WP_393013783.1">
    <property type="nucleotide sequence ID" value="NZ_JAZAQF010000074.1"/>
</dbReference>
<dbReference type="InterPro" id="IPR028995">
    <property type="entry name" value="Glyco_hydro_57/38_cen_sf"/>
</dbReference>
<protein>
    <submittedName>
        <fullName evidence="7">Glycoside hydrolase family 38 C-terminal domain-containing protein</fullName>
    </submittedName>
</protein>
<evidence type="ECO:0000313" key="8">
    <source>
        <dbReference type="Proteomes" id="UP001604335"/>
    </source>
</evidence>
<proteinExistence type="inferred from homology"/>
<dbReference type="Pfam" id="PF17677">
    <property type="entry name" value="Glyco_hydro38C2"/>
    <property type="match status" value="1"/>
</dbReference>
<evidence type="ECO:0000256" key="4">
    <source>
        <dbReference type="ARBA" id="ARBA00023295"/>
    </source>
</evidence>
<dbReference type="InterPro" id="IPR000602">
    <property type="entry name" value="Glyco_hydro_38_N"/>
</dbReference>
<accession>A0ABW7CBB0</accession>
<evidence type="ECO:0000256" key="3">
    <source>
        <dbReference type="ARBA" id="ARBA00022801"/>
    </source>
</evidence>
<keyword evidence="2" id="KW-0479">Metal-binding</keyword>
<keyword evidence="4" id="KW-0326">Glycosidase</keyword>
<dbReference type="InterPro" id="IPR027291">
    <property type="entry name" value="Glyco_hydro_38_N_sf"/>
</dbReference>
<feature type="compositionally biased region" description="Low complexity" evidence="5">
    <location>
        <begin position="888"/>
        <end position="901"/>
    </location>
</feature>
<dbReference type="EMBL" id="JAZAQF010000074">
    <property type="protein sequence ID" value="MFG3818426.1"/>
    <property type="molecule type" value="Genomic_DNA"/>
</dbReference>
<reference evidence="8" key="1">
    <citation type="journal article" date="2024" name="Algal Res.">
        <title>Biochemical, toxicological and genomic investigation of a high-biomass producing Limnothrix strain isolated from Italian shallow drinking water reservoir.</title>
        <authorList>
            <person name="Simonazzi M."/>
            <person name="Shishido T.K."/>
            <person name="Delbaje E."/>
            <person name="Wahlsten M."/>
            <person name="Fewer D.P."/>
            <person name="Sivonen K."/>
            <person name="Pezzolesi L."/>
            <person name="Pistocchi R."/>
        </authorList>
    </citation>
    <scope>NUCLEOTIDE SEQUENCE [LARGE SCALE GENOMIC DNA]</scope>
    <source>
        <strain evidence="8">LRLZ20PSL1</strain>
    </source>
</reference>
<dbReference type="Proteomes" id="UP001604335">
    <property type="component" value="Unassembled WGS sequence"/>
</dbReference>